<accession>A0A183MAG4</accession>
<feature type="compositionally biased region" description="Basic and acidic residues" evidence="1">
    <location>
        <begin position="73"/>
        <end position="96"/>
    </location>
</feature>
<gene>
    <name evidence="2" type="ORF">SMRZ_LOCUS13040</name>
</gene>
<feature type="region of interest" description="Disordered" evidence="1">
    <location>
        <begin position="71"/>
        <end position="96"/>
    </location>
</feature>
<name>A0A183MAG4_9TREM</name>
<dbReference type="EMBL" id="UZAI01009010">
    <property type="protein sequence ID" value="VDP03609.1"/>
    <property type="molecule type" value="Genomic_DNA"/>
</dbReference>
<protein>
    <submittedName>
        <fullName evidence="2">Uncharacterized protein</fullName>
    </submittedName>
</protein>
<dbReference type="Proteomes" id="UP000277204">
    <property type="component" value="Unassembled WGS sequence"/>
</dbReference>
<proteinExistence type="predicted"/>
<evidence type="ECO:0000313" key="2">
    <source>
        <dbReference type="EMBL" id="VDP03609.1"/>
    </source>
</evidence>
<reference evidence="2 3" key="1">
    <citation type="submission" date="2018-11" db="EMBL/GenBank/DDBJ databases">
        <authorList>
            <consortium name="Pathogen Informatics"/>
        </authorList>
    </citation>
    <scope>NUCLEOTIDE SEQUENCE [LARGE SCALE GENOMIC DNA]</scope>
    <source>
        <strain evidence="2 3">Zambia</strain>
    </source>
</reference>
<sequence>MNKKTAINNRRTRAEKVKTQAEYTRVNKQVKKSIKADKQKYVEQLATTLEIAAKEGNMKQIYDTTKKLAGRYSKPERSVKDKEGQSLKFKDRGTDR</sequence>
<organism evidence="2 3">
    <name type="scientific">Schistosoma margrebowiei</name>
    <dbReference type="NCBI Taxonomy" id="48269"/>
    <lineage>
        <taxon>Eukaryota</taxon>
        <taxon>Metazoa</taxon>
        <taxon>Spiralia</taxon>
        <taxon>Lophotrochozoa</taxon>
        <taxon>Platyhelminthes</taxon>
        <taxon>Trematoda</taxon>
        <taxon>Digenea</taxon>
        <taxon>Strigeidida</taxon>
        <taxon>Schistosomatoidea</taxon>
        <taxon>Schistosomatidae</taxon>
        <taxon>Schistosoma</taxon>
    </lineage>
</organism>
<dbReference type="AlphaFoldDB" id="A0A183MAG4"/>
<evidence type="ECO:0000256" key="1">
    <source>
        <dbReference type="SAM" id="MobiDB-lite"/>
    </source>
</evidence>
<evidence type="ECO:0000313" key="3">
    <source>
        <dbReference type="Proteomes" id="UP000277204"/>
    </source>
</evidence>
<keyword evidence="3" id="KW-1185">Reference proteome</keyword>